<evidence type="ECO:0000256" key="1">
    <source>
        <dbReference type="SAM" id="Phobius"/>
    </source>
</evidence>
<dbReference type="EMBL" id="JBBMEJ010000007">
    <property type="protein sequence ID" value="MEQ2370781.1"/>
    <property type="molecule type" value="Genomic_DNA"/>
</dbReference>
<keyword evidence="1" id="KW-1133">Transmembrane helix</keyword>
<organism evidence="3 4">
    <name type="scientific">Blautia aquisgranensis</name>
    <dbReference type="NCBI Taxonomy" id="3133153"/>
    <lineage>
        <taxon>Bacteria</taxon>
        <taxon>Bacillati</taxon>
        <taxon>Bacillota</taxon>
        <taxon>Clostridia</taxon>
        <taxon>Lachnospirales</taxon>
        <taxon>Lachnospiraceae</taxon>
        <taxon>Blautia</taxon>
    </lineage>
</organism>
<name>A0ABV1BEY5_9FIRM</name>
<protein>
    <submittedName>
        <fullName evidence="3">Phosphatase PAP2 family protein</fullName>
    </submittedName>
</protein>
<feature type="transmembrane region" description="Helical" evidence="1">
    <location>
        <begin position="162"/>
        <end position="180"/>
    </location>
</feature>
<evidence type="ECO:0000313" key="4">
    <source>
        <dbReference type="Proteomes" id="UP001473063"/>
    </source>
</evidence>
<reference evidence="3 4" key="1">
    <citation type="submission" date="2024-03" db="EMBL/GenBank/DDBJ databases">
        <title>Human intestinal bacterial collection.</title>
        <authorList>
            <person name="Pauvert C."/>
            <person name="Hitch T.C.A."/>
            <person name="Clavel T."/>
        </authorList>
    </citation>
    <scope>NUCLEOTIDE SEQUENCE [LARGE SCALE GENOMIC DNA]</scope>
    <source>
        <strain evidence="3 4">CLA-JM-H16</strain>
    </source>
</reference>
<evidence type="ECO:0000259" key="2">
    <source>
        <dbReference type="Pfam" id="PF14378"/>
    </source>
</evidence>
<sequence>MKRFLNYVTGIIPAYGMFPLIFSFIFNCLVYSGSRMIAGGWYHHNIESSLDLKLPFVPQFLIVYFGCYLFWAVNYILAARQDREQVYRFFTADCISRCVCLVIFLVYPTTNTRPEIMEPGFWNQLAGWLYSIDAADNLFPSIHCLVSWFCFLGVKDQKKIPVWYKTVSFVLAVLVFFSTLFTKQHVIVDVIGGVALAQICFWLGEHTGLWHIYERIGGKIEKTIERYKEGTIR</sequence>
<keyword evidence="1" id="KW-0472">Membrane</keyword>
<dbReference type="Proteomes" id="UP001473063">
    <property type="component" value="Unassembled WGS sequence"/>
</dbReference>
<feature type="transmembrane region" description="Helical" evidence="1">
    <location>
        <begin position="54"/>
        <end position="77"/>
    </location>
</feature>
<gene>
    <name evidence="3" type="ORF">WMO28_07475</name>
</gene>
<feature type="transmembrane region" description="Helical" evidence="1">
    <location>
        <begin position="186"/>
        <end position="204"/>
    </location>
</feature>
<feature type="domain" description="Inositolphosphotransferase Aur1/Ipt1" evidence="2">
    <location>
        <begin position="68"/>
        <end position="203"/>
    </location>
</feature>
<dbReference type="InterPro" id="IPR026841">
    <property type="entry name" value="Aur1/Ipt1"/>
</dbReference>
<accession>A0ABV1BEY5</accession>
<comment type="caution">
    <text evidence="3">The sequence shown here is derived from an EMBL/GenBank/DDBJ whole genome shotgun (WGS) entry which is preliminary data.</text>
</comment>
<feature type="transmembrane region" description="Helical" evidence="1">
    <location>
        <begin position="12"/>
        <end position="34"/>
    </location>
</feature>
<dbReference type="RefSeq" id="WP_178643067.1">
    <property type="nucleotide sequence ID" value="NZ_JBBMEJ010000007.1"/>
</dbReference>
<evidence type="ECO:0000313" key="3">
    <source>
        <dbReference type="EMBL" id="MEQ2370781.1"/>
    </source>
</evidence>
<proteinExistence type="predicted"/>
<dbReference type="Pfam" id="PF14378">
    <property type="entry name" value="PAP2_3"/>
    <property type="match status" value="1"/>
</dbReference>
<keyword evidence="1" id="KW-0812">Transmembrane</keyword>
<keyword evidence="4" id="KW-1185">Reference proteome</keyword>